<dbReference type="VEuPathDB" id="AmoebaDB:EIN_095020"/>
<dbReference type="RefSeq" id="XP_004254036.1">
    <property type="nucleotide sequence ID" value="XM_004253988.1"/>
</dbReference>
<dbReference type="EMBL" id="KB206860">
    <property type="protein sequence ID" value="ELP87265.1"/>
    <property type="molecule type" value="Genomic_DNA"/>
</dbReference>
<reference evidence="1 2" key="1">
    <citation type="submission" date="2012-10" db="EMBL/GenBank/DDBJ databases">
        <authorList>
            <person name="Zafar N."/>
            <person name="Inman J."/>
            <person name="Hall N."/>
            <person name="Lorenzi H."/>
            <person name="Caler E."/>
        </authorList>
    </citation>
    <scope>NUCLEOTIDE SEQUENCE [LARGE SCALE GENOMIC DNA]</scope>
    <source>
        <strain evidence="1 2">IP1</strain>
    </source>
</reference>
<evidence type="ECO:0000313" key="1">
    <source>
        <dbReference type="EMBL" id="ELP87265.1"/>
    </source>
</evidence>
<dbReference type="GeneID" id="14886337"/>
<protein>
    <submittedName>
        <fullName evidence="1">Uncharacterized protein</fullName>
    </submittedName>
</protein>
<accession>A0A0A1U046</accession>
<dbReference type="AlphaFoldDB" id="A0A0A1U046"/>
<proteinExistence type="predicted"/>
<name>A0A0A1U046_ENTIV</name>
<sequence length="193" mass="22231">MSCMRSTKEVMRSERRERYSYGSLRNHQACVEAVMLSFLNQFAEITIKQPLGKSSVALSFIPIKTIAFSETDIIDVEKFIEQRLEEIMVNDQLKGIPKETAKQRKKTNRLIVTVDYLSDLVAEKGAIYNMTRSNGKNETMVVETYWGIKFGDIFFNKKQIDSKGRKINRKLLSLVGTKVQSFCLCVDSENFYI</sequence>
<keyword evidence="2" id="KW-1185">Reference proteome</keyword>
<evidence type="ECO:0000313" key="2">
    <source>
        <dbReference type="Proteomes" id="UP000014680"/>
    </source>
</evidence>
<dbReference type="Proteomes" id="UP000014680">
    <property type="component" value="Unassembled WGS sequence"/>
</dbReference>
<gene>
    <name evidence="1" type="ORF">EIN_095020</name>
</gene>
<organism evidence="1 2">
    <name type="scientific">Entamoeba invadens IP1</name>
    <dbReference type="NCBI Taxonomy" id="370355"/>
    <lineage>
        <taxon>Eukaryota</taxon>
        <taxon>Amoebozoa</taxon>
        <taxon>Evosea</taxon>
        <taxon>Archamoebae</taxon>
        <taxon>Mastigamoebida</taxon>
        <taxon>Entamoebidae</taxon>
        <taxon>Entamoeba</taxon>
    </lineage>
</organism>
<dbReference type="KEGG" id="eiv:EIN_095020"/>
<dbReference type="OrthoDB" id="28231at2759"/>